<dbReference type="AlphaFoldDB" id="A0A9R1XEU6"/>
<evidence type="ECO:0000256" key="1">
    <source>
        <dbReference type="ARBA" id="ARBA00001947"/>
    </source>
</evidence>
<keyword evidence="7" id="KW-1185">Reference proteome</keyword>
<dbReference type="Proteomes" id="UP000235145">
    <property type="component" value="Unassembled WGS sequence"/>
</dbReference>
<dbReference type="GO" id="GO:0051903">
    <property type="term" value="F:S-(hydroxymethyl)glutathione dehydrogenase [NAD(P)+] activity"/>
    <property type="evidence" value="ECO:0000318"/>
    <property type="project" value="GO_Central"/>
</dbReference>
<dbReference type="SUPFAM" id="SSF51735">
    <property type="entry name" value="NAD(P)-binding Rossmann-fold domains"/>
    <property type="match status" value="1"/>
</dbReference>
<comment type="caution">
    <text evidence="6">The sequence shown here is derived from an EMBL/GenBank/DDBJ whole genome shotgun (WGS) entry which is preliminary data.</text>
</comment>
<dbReference type="Pfam" id="PF00107">
    <property type="entry name" value="ADH_zinc_N"/>
    <property type="match status" value="1"/>
</dbReference>
<protein>
    <recommendedName>
        <fullName evidence="5">Alcohol dehydrogenase-like C-terminal domain-containing protein</fullName>
    </recommendedName>
</protein>
<dbReference type="InterPro" id="IPR013149">
    <property type="entry name" value="ADH-like_C"/>
</dbReference>
<dbReference type="GO" id="GO:0005829">
    <property type="term" value="C:cytosol"/>
    <property type="evidence" value="ECO:0000318"/>
    <property type="project" value="GO_Central"/>
</dbReference>
<dbReference type="EMBL" id="NBSK02000005">
    <property type="protein sequence ID" value="KAJ0205487.1"/>
    <property type="molecule type" value="Genomic_DNA"/>
</dbReference>
<evidence type="ECO:0000256" key="4">
    <source>
        <dbReference type="ARBA" id="ARBA00022833"/>
    </source>
</evidence>
<keyword evidence="4" id="KW-0862">Zinc</keyword>
<organism evidence="6 7">
    <name type="scientific">Lactuca sativa</name>
    <name type="common">Garden lettuce</name>
    <dbReference type="NCBI Taxonomy" id="4236"/>
    <lineage>
        <taxon>Eukaryota</taxon>
        <taxon>Viridiplantae</taxon>
        <taxon>Streptophyta</taxon>
        <taxon>Embryophyta</taxon>
        <taxon>Tracheophyta</taxon>
        <taxon>Spermatophyta</taxon>
        <taxon>Magnoliopsida</taxon>
        <taxon>eudicotyledons</taxon>
        <taxon>Gunneridae</taxon>
        <taxon>Pentapetalae</taxon>
        <taxon>asterids</taxon>
        <taxon>campanulids</taxon>
        <taxon>Asterales</taxon>
        <taxon>Asteraceae</taxon>
        <taxon>Cichorioideae</taxon>
        <taxon>Cichorieae</taxon>
        <taxon>Lactucinae</taxon>
        <taxon>Lactuca</taxon>
    </lineage>
</organism>
<gene>
    <name evidence="6" type="ORF">LSAT_V11C500247330</name>
</gene>
<evidence type="ECO:0000256" key="3">
    <source>
        <dbReference type="ARBA" id="ARBA00022723"/>
    </source>
</evidence>
<evidence type="ECO:0000259" key="5">
    <source>
        <dbReference type="Pfam" id="PF00107"/>
    </source>
</evidence>
<dbReference type="GO" id="GO:0008270">
    <property type="term" value="F:zinc ion binding"/>
    <property type="evidence" value="ECO:0000318"/>
    <property type="project" value="GO_Central"/>
</dbReference>
<evidence type="ECO:0000313" key="7">
    <source>
        <dbReference type="Proteomes" id="UP000235145"/>
    </source>
</evidence>
<comment type="subunit">
    <text evidence="2">Homodimer.</text>
</comment>
<dbReference type="PANTHER" id="PTHR43880:SF5">
    <property type="entry name" value="ALCOHOL DEHYDROGENASE-LIKE 6"/>
    <property type="match status" value="1"/>
</dbReference>
<dbReference type="Gene3D" id="3.40.50.720">
    <property type="entry name" value="NAD(P)-binding Rossmann-like Domain"/>
    <property type="match status" value="1"/>
</dbReference>
<name>A0A9R1XEU6_LACSA</name>
<dbReference type="GO" id="GO:0046294">
    <property type="term" value="P:formaldehyde catabolic process"/>
    <property type="evidence" value="ECO:0000318"/>
    <property type="project" value="GO_Central"/>
</dbReference>
<sequence>MTKTPLNIVNRIVFIGLGATWSVSDVSKGSTVAIFGLGTAAQGAKIRGASTIIGVDTNPEKKEKAKAFGVTDFINPNDIDETVQQGIKRLTDGGVEYSFECIGDTEMINTTLHSCCDGWGVTVTLGVPKTNPNVACHYGLFITGRTLKGSLFRGWKPKLDIPR</sequence>
<dbReference type="InterPro" id="IPR036291">
    <property type="entry name" value="NAD(P)-bd_dom_sf"/>
</dbReference>
<feature type="domain" description="Alcohol dehydrogenase-like C-terminal" evidence="5">
    <location>
        <begin position="39"/>
        <end position="154"/>
    </location>
</feature>
<evidence type="ECO:0000256" key="2">
    <source>
        <dbReference type="ARBA" id="ARBA00011738"/>
    </source>
</evidence>
<proteinExistence type="predicted"/>
<dbReference type="PANTHER" id="PTHR43880">
    <property type="entry name" value="ALCOHOL DEHYDROGENASE"/>
    <property type="match status" value="1"/>
</dbReference>
<dbReference type="FunFam" id="3.40.50.720:FF:000003">
    <property type="entry name" value="S-(hydroxymethyl)glutathione dehydrogenase"/>
    <property type="match status" value="1"/>
</dbReference>
<keyword evidence="3" id="KW-0479">Metal-binding</keyword>
<comment type="cofactor">
    <cofactor evidence="1">
        <name>Zn(2+)</name>
        <dbReference type="ChEBI" id="CHEBI:29105"/>
    </cofactor>
</comment>
<reference evidence="6 7" key="1">
    <citation type="journal article" date="2017" name="Nat. Commun.">
        <title>Genome assembly with in vitro proximity ligation data and whole-genome triplication in lettuce.</title>
        <authorList>
            <person name="Reyes-Chin-Wo S."/>
            <person name="Wang Z."/>
            <person name="Yang X."/>
            <person name="Kozik A."/>
            <person name="Arikit S."/>
            <person name="Song C."/>
            <person name="Xia L."/>
            <person name="Froenicke L."/>
            <person name="Lavelle D.O."/>
            <person name="Truco M.J."/>
            <person name="Xia R."/>
            <person name="Zhu S."/>
            <person name="Xu C."/>
            <person name="Xu H."/>
            <person name="Xu X."/>
            <person name="Cox K."/>
            <person name="Korf I."/>
            <person name="Meyers B.C."/>
            <person name="Michelmore R.W."/>
        </authorList>
    </citation>
    <scope>NUCLEOTIDE SEQUENCE [LARGE SCALE GENOMIC DNA]</scope>
    <source>
        <strain evidence="7">cv. Salinas</strain>
        <tissue evidence="6">Seedlings</tissue>
    </source>
</reference>
<evidence type="ECO:0000313" key="6">
    <source>
        <dbReference type="EMBL" id="KAJ0205487.1"/>
    </source>
</evidence>
<dbReference type="Gene3D" id="3.90.180.10">
    <property type="entry name" value="Medium-chain alcohol dehydrogenases, catalytic domain"/>
    <property type="match status" value="1"/>
</dbReference>
<accession>A0A9R1XEU6</accession>
<dbReference type="GO" id="GO:0004022">
    <property type="term" value="F:alcohol dehydrogenase (NAD+) activity"/>
    <property type="evidence" value="ECO:0000318"/>
    <property type="project" value="GO_Central"/>
</dbReference>